<dbReference type="GO" id="GO:0003689">
    <property type="term" value="F:DNA clamp loader activity"/>
    <property type="evidence" value="ECO:0007669"/>
    <property type="project" value="TreeGrafter"/>
</dbReference>
<dbReference type="FunFam" id="3.40.50.300:FF:000129">
    <property type="entry name" value="Replication factor C subunit 5"/>
    <property type="match status" value="1"/>
</dbReference>
<dbReference type="InterPro" id="IPR003959">
    <property type="entry name" value="ATPase_AAA_core"/>
</dbReference>
<dbReference type="Proteomes" id="UP000031668">
    <property type="component" value="Unassembled WGS sequence"/>
</dbReference>
<evidence type="ECO:0000256" key="1">
    <source>
        <dbReference type="ARBA" id="ARBA00005378"/>
    </source>
</evidence>
<reference evidence="6 7" key="1">
    <citation type="journal article" date="2014" name="Genome Biol. Evol.">
        <title>The genome of the myxosporean Thelohanellus kitauei shows adaptations to nutrient acquisition within its fish host.</title>
        <authorList>
            <person name="Yang Y."/>
            <person name="Xiong J."/>
            <person name="Zhou Z."/>
            <person name="Huo F."/>
            <person name="Miao W."/>
            <person name="Ran C."/>
            <person name="Liu Y."/>
            <person name="Zhang J."/>
            <person name="Feng J."/>
            <person name="Wang M."/>
            <person name="Wang M."/>
            <person name="Wang L."/>
            <person name="Yao B."/>
        </authorList>
    </citation>
    <scope>NUCLEOTIDE SEQUENCE [LARGE SCALE GENOMIC DNA]</scope>
    <source>
        <strain evidence="6">Wuqing</strain>
    </source>
</reference>
<evidence type="ECO:0000256" key="3">
    <source>
        <dbReference type="ARBA" id="ARBA00022741"/>
    </source>
</evidence>
<keyword evidence="7" id="KW-1185">Reference proteome</keyword>
<dbReference type="InterPro" id="IPR003593">
    <property type="entry name" value="AAA+_ATPase"/>
</dbReference>
<name>A0A0C2MSF1_THEKT</name>
<dbReference type="Gene3D" id="1.20.272.10">
    <property type="match status" value="1"/>
</dbReference>
<evidence type="ECO:0000313" key="6">
    <source>
        <dbReference type="EMBL" id="KII67140.1"/>
    </source>
</evidence>
<dbReference type="GO" id="GO:0006281">
    <property type="term" value="P:DNA repair"/>
    <property type="evidence" value="ECO:0007669"/>
    <property type="project" value="TreeGrafter"/>
</dbReference>
<dbReference type="CDD" id="cd00009">
    <property type="entry name" value="AAA"/>
    <property type="match status" value="1"/>
</dbReference>
<organism evidence="6 7">
    <name type="scientific">Thelohanellus kitauei</name>
    <name type="common">Myxosporean</name>
    <dbReference type="NCBI Taxonomy" id="669202"/>
    <lineage>
        <taxon>Eukaryota</taxon>
        <taxon>Metazoa</taxon>
        <taxon>Cnidaria</taxon>
        <taxon>Myxozoa</taxon>
        <taxon>Myxosporea</taxon>
        <taxon>Bivalvulida</taxon>
        <taxon>Platysporina</taxon>
        <taxon>Myxobolidae</taxon>
        <taxon>Thelohanellus</taxon>
    </lineage>
</organism>
<keyword evidence="4" id="KW-0067">ATP-binding</keyword>
<dbReference type="PANTHER" id="PTHR11669:SF20">
    <property type="entry name" value="REPLICATION FACTOR C SUBUNIT 4"/>
    <property type="match status" value="1"/>
</dbReference>
<dbReference type="EMBL" id="JWZT01003288">
    <property type="protein sequence ID" value="KII67140.1"/>
    <property type="molecule type" value="Genomic_DNA"/>
</dbReference>
<dbReference type="OrthoDB" id="10249205at2759"/>
<keyword evidence="2" id="KW-0235">DNA replication</keyword>
<evidence type="ECO:0000256" key="4">
    <source>
        <dbReference type="ARBA" id="ARBA00022840"/>
    </source>
</evidence>
<evidence type="ECO:0000256" key="2">
    <source>
        <dbReference type="ARBA" id="ARBA00022705"/>
    </source>
</evidence>
<dbReference type="InterPro" id="IPR027417">
    <property type="entry name" value="P-loop_NTPase"/>
</dbReference>
<dbReference type="Gene3D" id="3.40.50.300">
    <property type="entry name" value="P-loop containing nucleotide triphosphate hydrolases"/>
    <property type="match status" value="1"/>
</dbReference>
<dbReference type="OMA" id="EICYKEN"/>
<dbReference type="GO" id="GO:0005663">
    <property type="term" value="C:DNA replication factor C complex"/>
    <property type="evidence" value="ECO:0007669"/>
    <property type="project" value="TreeGrafter"/>
</dbReference>
<dbReference type="AlphaFoldDB" id="A0A0C2MSF1"/>
<dbReference type="SUPFAM" id="SSF48019">
    <property type="entry name" value="post-AAA+ oligomerization domain-like"/>
    <property type="match status" value="1"/>
</dbReference>
<dbReference type="Pfam" id="PF21960">
    <property type="entry name" value="RCF1-5-like_lid"/>
    <property type="match status" value="1"/>
</dbReference>
<feature type="domain" description="AAA+ ATPase" evidence="5">
    <location>
        <begin position="65"/>
        <end position="200"/>
    </location>
</feature>
<gene>
    <name evidence="6" type="ORF">RF11_11194</name>
</gene>
<sequence>MSSAQSTLNFNSFFKGGKSMAQSQNAPQREIAIPWIEKYRPKTVGEITSQDEIVLFFKEVLVTGDLPNLMLYGPPGTGKTSSIIAMARDLFGSDQMHSRVLELNASDERGIQVIREKVKTFAQLTVSETSHMVTGKKLPPYKLIVLDEADNMTSSAQAALRRIMESSLSTTRFCLICNYITKIIDPIVSRCTSFYFKPLKVSECLGRLKYIQEKEDLDISEQNLEFLVRFSDGDLRRAIMYLQSCRYFKGEAITMDILSEICGVVPNSYFNKIIETLQNGSFADVCKLSQDFVASGYSITKLVNQILDFTLMSATITDVQKSDILLKLSNVDRILSDGADEFLQVISTLSHIFEVIHTQG</sequence>
<dbReference type="InterPro" id="IPR050238">
    <property type="entry name" value="DNA_Rep/Repair_Clamp_Loader"/>
</dbReference>
<dbReference type="PANTHER" id="PTHR11669">
    <property type="entry name" value="REPLICATION FACTOR C / DNA POLYMERASE III GAMMA-TAU SUBUNIT"/>
    <property type="match status" value="1"/>
</dbReference>
<dbReference type="GO" id="GO:0005524">
    <property type="term" value="F:ATP binding"/>
    <property type="evidence" value="ECO:0007669"/>
    <property type="project" value="UniProtKB-KW"/>
</dbReference>
<dbReference type="SMART" id="SM00382">
    <property type="entry name" value="AAA"/>
    <property type="match status" value="1"/>
</dbReference>
<dbReference type="InterPro" id="IPR047854">
    <property type="entry name" value="RFC_lid"/>
</dbReference>
<evidence type="ECO:0000259" key="5">
    <source>
        <dbReference type="SMART" id="SM00382"/>
    </source>
</evidence>
<dbReference type="SUPFAM" id="SSF52540">
    <property type="entry name" value="P-loop containing nucleoside triphosphate hydrolases"/>
    <property type="match status" value="1"/>
</dbReference>
<dbReference type="GO" id="GO:0003677">
    <property type="term" value="F:DNA binding"/>
    <property type="evidence" value="ECO:0007669"/>
    <property type="project" value="InterPro"/>
</dbReference>
<dbReference type="Gene3D" id="1.10.8.60">
    <property type="match status" value="1"/>
</dbReference>
<proteinExistence type="inferred from homology"/>
<accession>A0A0C2MSF1</accession>
<dbReference type="GO" id="GO:0005634">
    <property type="term" value="C:nucleus"/>
    <property type="evidence" value="ECO:0007669"/>
    <property type="project" value="TreeGrafter"/>
</dbReference>
<comment type="similarity">
    <text evidence="1">Belongs to the activator 1 small subunits family.</text>
</comment>
<comment type="caution">
    <text evidence="6">The sequence shown here is derived from an EMBL/GenBank/DDBJ whole genome shotgun (WGS) entry which is preliminary data.</text>
</comment>
<protein>
    <submittedName>
        <fullName evidence="6">Replication factor C subunit 4</fullName>
    </submittedName>
</protein>
<dbReference type="GO" id="GO:0016887">
    <property type="term" value="F:ATP hydrolysis activity"/>
    <property type="evidence" value="ECO:0007669"/>
    <property type="project" value="InterPro"/>
</dbReference>
<dbReference type="InterPro" id="IPR008921">
    <property type="entry name" value="DNA_pol3_clamp-load_cplx_C"/>
</dbReference>
<dbReference type="CDD" id="cd18140">
    <property type="entry name" value="HLD_clamp_RFC"/>
    <property type="match status" value="1"/>
</dbReference>
<evidence type="ECO:0000313" key="7">
    <source>
        <dbReference type="Proteomes" id="UP000031668"/>
    </source>
</evidence>
<dbReference type="Pfam" id="PF00004">
    <property type="entry name" value="AAA"/>
    <property type="match status" value="1"/>
</dbReference>
<dbReference type="GO" id="GO:0006261">
    <property type="term" value="P:DNA-templated DNA replication"/>
    <property type="evidence" value="ECO:0007669"/>
    <property type="project" value="TreeGrafter"/>
</dbReference>
<dbReference type="Pfam" id="PF08542">
    <property type="entry name" value="Rep_fac_C"/>
    <property type="match status" value="1"/>
</dbReference>
<dbReference type="InterPro" id="IPR013748">
    <property type="entry name" value="Rep_factorC_C"/>
</dbReference>
<keyword evidence="3" id="KW-0547">Nucleotide-binding</keyword>